<dbReference type="Gene3D" id="3.40.50.1110">
    <property type="entry name" value="SGNH hydrolase"/>
    <property type="match status" value="2"/>
</dbReference>
<dbReference type="InterPro" id="IPR005181">
    <property type="entry name" value="SASA"/>
</dbReference>
<evidence type="ECO:0000259" key="2">
    <source>
        <dbReference type="Pfam" id="PF03629"/>
    </source>
</evidence>
<dbReference type="SUPFAM" id="SSF52266">
    <property type="entry name" value="SGNH hydrolase"/>
    <property type="match status" value="1"/>
</dbReference>
<dbReference type="PANTHER" id="PTHR22901">
    <property type="entry name" value="SIALATE O-ACETYLESTERASE"/>
    <property type="match status" value="1"/>
</dbReference>
<proteinExistence type="predicted"/>
<dbReference type="Proteomes" id="UP000428260">
    <property type="component" value="Chromosome"/>
</dbReference>
<dbReference type="EMBL" id="CP046401">
    <property type="protein sequence ID" value="QGY42612.1"/>
    <property type="molecule type" value="Genomic_DNA"/>
</dbReference>
<feature type="domain" description="Sialate O-acetylesterase" evidence="2">
    <location>
        <begin position="428"/>
        <end position="533"/>
    </location>
</feature>
<dbReference type="Pfam" id="PF03629">
    <property type="entry name" value="SASA"/>
    <property type="match status" value="1"/>
</dbReference>
<evidence type="ECO:0000313" key="3">
    <source>
        <dbReference type="EMBL" id="QGY42612.1"/>
    </source>
</evidence>
<organism evidence="3 4">
    <name type="scientific">Maribellus comscasis</name>
    <dbReference type="NCBI Taxonomy" id="2681766"/>
    <lineage>
        <taxon>Bacteria</taxon>
        <taxon>Pseudomonadati</taxon>
        <taxon>Bacteroidota</taxon>
        <taxon>Bacteroidia</taxon>
        <taxon>Marinilabiliales</taxon>
        <taxon>Prolixibacteraceae</taxon>
        <taxon>Maribellus</taxon>
    </lineage>
</organism>
<dbReference type="InterPro" id="IPR008979">
    <property type="entry name" value="Galactose-bd-like_sf"/>
</dbReference>
<gene>
    <name evidence="3" type="ORF">GM418_02770</name>
</gene>
<dbReference type="KEGG" id="mcos:GM418_02770"/>
<evidence type="ECO:0000313" key="4">
    <source>
        <dbReference type="Proteomes" id="UP000428260"/>
    </source>
</evidence>
<dbReference type="InterPro" id="IPR036514">
    <property type="entry name" value="SGNH_hydro_sf"/>
</dbReference>
<dbReference type="InterPro" id="IPR039329">
    <property type="entry name" value="SIAE"/>
</dbReference>
<dbReference type="AlphaFoldDB" id="A0A6I6JQV5"/>
<evidence type="ECO:0000256" key="1">
    <source>
        <dbReference type="ARBA" id="ARBA00022801"/>
    </source>
</evidence>
<accession>A0A6I6JQV5</accession>
<keyword evidence="1" id="KW-0378">Hydrolase</keyword>
<keyword evidence="4" id="KW-1185">Reference proteome</keyword>
<dbReference type="GO" id="GO:0005975">
    <property type="term" value="P:carbohydrate metabolic process"/>
    <property type="evidence" value="ECO:0007669"/>
    <property type="project" value="TreeGrafter"/>
</dbReference>
<dbReference type="GO" id="GO:0001681">
    <property type="term" value="F:sialate O-acetylesterase activity"/>
    <property type="evidence" value="ECO:0007669"/>
    <property type="project" value="InterPro"/>
</dbReference>
<protein>
    <recommendedName>
        <fullName evidence="2">Sialate O-acetylesterase domain-containing protein</fullName>
    </recommendedName>
</protein>
<sequence>MKRLFIIATVPLLLIFYSSSFAEIKPARIFSDNMVLQREIKIPVWGTAIPNEKITVFFKEKSVSGTANASGKWKVFLPEFEAGGPYCLKIKGKSDSIVFNNVLVGDVWFASGQSNMTHPVQGWEWIPHSAIENYKDELQDTNYPEVRLFNVPKFPSPVEQEDLISGEWQTASSNSVEGFSAIGWFFAKKLNTDLNIPIGIIHASWGGTPIRTWLDRPSLELFSDSINLPPRPQNFEKDEWKETAFASIKQQRIRRNQISYPPKELTEQITADNYDDTNWSETDFPFEKDSNVVWFRKKINIPVKYRNQTLHLSLGFLNRQSQVFLNGVELGYFQYPKPVTTEIPPNILKQGENILTIRLAQPFGSAQTLGGKDDFFIATRGNAFHIDISKKWKMNAQLETVNPPEKSFQSNPAFLFNGMVAPVIPFGIKGFIWYQGESDAGRPFLYEKMFNQLITVWRRHWLLGDLPFLFFQISNTELSHHFEVFDDSRCLIRITQQNALKLPNTGMVVCLDIGDPYDVHAKSKKDFAERLALQAEDKVYKMKVISDGPEAESYIVKNNTIEVNFKTKENLLVIPNDKLNGFEIAGADMQYHPAKIKIEGTHLIISSPQVKKPVVARYAWENNPRCTLYNSAGLPAAPFSTIFLENENNIYK</sequence>
<dbReference type="PANTHER" id="PTHR22901:SF0">
    <property type="entry name" value="SIALATE O-ACETYLESTERASE"/>
    <property type="match status" value="1"/>
</dbReference>
<name>A0A6I6JQV5_9BACT</name>
<reference evidence="3 4" key="1">
    <citation type="submission" date="2019-11" db="EMBL/GenBank/DDBJ databases">
        <authorList>
            <person name="Zheng R.K."/>
            <person name="Sun C.M."/>
        </authorList>
    </citation>
    <scope>NUCLEOTIDE SEQUENCE [LARGE SCALE GENOMIC DNA]</scope>
    <source>
        <strain evidence="3 4">WC007</strain>
    </source>
</reference>
<dbReference type="SUPFAM" id="SSF49785">
    <property type="entry name" value="Galactose-binding domain-like"/>
    <property type="match status" value="1"/>
</dbReference>
<dbReference type="RefSeq" id="WP_158862922.1">
    <property type="nucleotide sequence ID" value="NZ_CP046401.1"/>
</dbReference>